<evidence type="ECO:0000313" key="1">
    <source>
        <dbReference type="EMBL" id="MBC1561601.1"/>
    </source>
</evidence>
<protein>
    <submittedName>
        <fullName evidence="1">Uncharacterized protein</fullName>
    </submittedName>
</protein>
<proteinExistence type="predicted"/>
<reference evidence="1 2" key="1">
    <citation type="submission" date="2020-03" db="EMBL/GenBank/DDBJ databases">
        <title>Soil Listeria distribution.</title>
        <authorList>
            <person name="Liao J."/>
            <person name="Wiedmann M."/>
        </authorList>
    </citation>
    <scope>NUCLEOTIDE SEQUENCE [LARGE SCALE GENOMIC DNA]</scope>
    <source>
        <strain evidence="1 2">FSL L7-1387</strain>
    </source>
</reference>
<organism evidence="1 2">
    <name type="scientific">Listeria booriae</name>
    <dbReference type="NCBI Taxonomy" id="1552123"/>
    <lineage>
        <taxon>Bacteria</taxon>
        <taxon>Bacillati</taxon>
        <taxon>Bacillota</taxon>
        <taxon>Bacilli</taxon>
        <taxon>Bacillales</taxon>
        <taxon>Listeriaceae</taxon>
        <taxon>Listeria</taxon>
    </lineage>
</organism>
<dbReference type="Proteomes" id="UP000541955">
    <property type="component" value="Unassembled WGS sequence"/>
</dbReference>
<accession>A0A7X0XIE8</accession>
<evidence type="ECO:0000313" key="2">
    <source>
        <dbReference type="Proteomes" id="UP000541955"/>
    </source>
</evidence>
<sequence length="63" mass="7396">MFEYFNVPALSDAVKSGKVIRFSHKPDLKEYEASYLAKEWKYLQNEYGFDELTLEGDVWIASK</sequence>
<comment type="caution">
    <text evidence="1">The sequence shown here is derived from an EMBL/GenBank/DDBJ whole genome shotgun (WGS) entry which is preliminary data.</text>
</comment>
<name>A0A7X0XIE8_9LIST</name>
<gene>
    <name evidence="1" type="ORF">HB902_05930</name>
</gene>
<dbReference type="EMBL" id="JAARRW010000002">
    <property type="protein sequence ID" value="MBC1561601.1"/>
    <property type="molecule type" value="Genomic_DNA"/>
</dbReference>
<dbReference type="AlphaFoldDB" id="A0A7X0XIE8"/>